<evidence type="ECO:0000313" key="3">
    <source>
        <dbReference type="Proteomes" id="UP000306229"/>
    </source>
</evidence>
<dbReference type="Proteomes" id="UP000306229">
    <property type="component" value="Chromosome"/>
</dbReference>
<dbReference type="KEGG" id="fbe:FF125_08975"/>
<name>A0A5B7TTX0_9FLAO</name>
<evidence type="ECO:0000256" key="1">
    <source>
        <dbReference type="SAM" id="Coils"/>
    </source>
</evidence>
<dbReference type="AlphaFoldDB" id="A0A5B7TTX0"/>
<accession>A0A5B7TTX0</accession>
<dbReference type="InterPro" id="IPR009200">
    <property type="entry name" value="DUF1269_membrane"/>
</dbReference>
<dbReference type="OrthoDB" id="1202186at2"/>
<dbReference type="Pfam" id="PF06897">
    <property type="entry name" value="DUF1269"/>
    <property type="match status" value="1"/>
</dbReference>
<dbReference type="EMBL" id="CP040749">
    <property type="protein sequence ID" value="QCX38556.1"/>
    <property type="molecule type" value="Genomic_DNA"/>
</dbReference>
<sequence>MANIIVVPFKEEKRAIDALHKIKELDAYGDITLYEHMMIRKKENNQFEVLNDQTDEEGWRTLTGAAVGGLLGAIAGPVGFVIGLYSGLAVGAIADVSRYDFEDDFVKKVSNQMTVGTIAIIAEVGEDSSVFINEALEPYASEIMRSEAGIEFDDYVDEQIEDIEDKIEDQREKLKKATKEEKVKIKSKIAELKAKRKSKITALETRRKQLLKSIKDKSDARLKQMENRLKEYEHSVTSSIVKARKNRLKKRIKKEEEKLYQLHAALGDEFMD</sequence>
<evidence type="ECO:0000313" key="2">
    <source>
        <dbReference type="EMBL" id="QCX38556.1"/>
    </source>
</evidence>
<organism evidence="2 3">
    <name type="scientific">Aureibaculum algae</name>
    <dbReference type="NCBI Taxonomy" id="2584122"/>
    <lineage>
        <taxon>Bacteria</taxon>
        <taxon>Pseudomonadati</taxon>
        <taxon>Bacteroidota</taxon>
        <taxon>Flavobacteriia</taxon>
        <taxon>Flavobacteriales</taxon>
        <taxon>Flavobacteriaceae</taxon>
        <taxon>Aureibaculum</taxon>
    </lineage>
</organism>
<reference evidence="2 3" key="1">
    <citation type="submission" date="2019-05" db="EMBL/GenBank/DDBJ databases">
        <title>Algicella ahnfeltiae gen. nov., sp. nov., a novel marine bacterium of the family Flavobacteriaceae isolated from a red alga.</title>
        <authorList>
            <person name="Nedashkovskaya O.I."/>
            <person name="Kukhlevskiy A.D."/>
            <person name="Kim S.-G."/>
            <person name="Zhukova N.V."/>
            <person name="Mikhailov V.V."/>
        </authorList>
    </citation>
    <scope>NUCLEOTIDE SEQUENCE [LARGE SCALE GENOMIC DNA]</scope>
    <source>
        <strain evidence="2 3">10Alg115</strain>
    </source>
</reference>
<dbReference type="RefSeq" id="WP_138949452.1">
    <property type="nucleotide sequence ID" value="NZ_CP040749.1"/>
</dbReference>
<keyword evidence="1" id="KW-0175">Coiled coil</keyword>
<protein>
    <submittedName>
        <fullName evidence="2">DUF1269 domain-containing protein</fullName>
    </submittedName>
</protein>
<gene>
    <name evidence="2" type="ORF">FF125_08975</name>
</gene>
<keyword evidence="3" id="KW-1185">Reference proteome</keyword>
<proteinExistence type="predicted"/>
<feature type="coiled-coil region" evidence="1">
    <location>
        <begin position="160"/>
        <end position="265"/>
    </location>
</feature>